<feature type="transmembrane region" description="Helical" evidence="1">
    <location>
        <begin position="71"/>
        <end position="93"/>
    </location>
</feature>
<proteinExistence type="predicted"/>
<organism evidence="2">
    <name type="scientific">Cuerna arida</name>
    <dbReference type="NCBI Taxonomy" id="1464854"/>
    <lineage>
        <taxon>Eukaryota</taxon>
        <taxon>Metazoa</taxon>
        <taxon>Ecdysozoa</taxon>
        <taxon>Arthropoda</taxon>
        <taxon>Hexapoda</taxon>
        <taxon>Insecta</taxon>
        <taxon>Pterygota</taxon>
        <taxon>Neoptera</taxon>
        <taxon>Paraneoptera</taxon>
        <taxon>Hemiptera</taxon>
        <taxon>Auchenorrhyncha</taxon>
        <taxon>Membracoidea</taxon>
        <taxon>Cicadellidae</taxon>
        <taxon>Cicadellinae</taxon>
        <taxon>Proconiini</taxon>
        <taxon>Cuerna</taxon>
    </lineage>
</organism>
<reference evidence="2" key="1">
    <citation type="submission" date="2015-11" db="EMBL/GenBank/DDBJ databases">
        <title>De novo transcriptome assembly of four potential Pierce s Disease insect vectors from Arizona vineyards.</title>
        <authorList>
            <person name="Tassone E.E."/>
        </authorList>
    </citation>
    <scope>NUCLEOTIDE SEQUENCE</scope>
</reference>
<name>A0A1B6F8P5_9HEMI</name>
<accession>A0A1B6F8P5</accession>
<protein>
    <submittedName>
        <fullName evidence="2">Uncharacterized protein</fullName>
    </submittedName>
</protein>
<keyword evidence="1" id="KW-0812">Transmembrane</keyword>
<sequence length="125" mass="14222">MYELVEELKTLAKDTEMLARVTSRPVVPEGEIDLRKFNRTADIVHEVPLDAKDRVYTDYENKDLEVYMTGYILGIFAVFCVVVVAVLLLVTALSSRRRIVQATSSLSLPEIPLHECPARVFIRCH</sequence>
<dbReference type="EMBL" id="GECZ01023172">
    <property type="protein sequence ID" value="JAS46597.1"/>
    <property type="molecule type" value="Transcribed_RNA"/>
</dbReference>
<dbReference type="AlphaFoldDB" id="A0A1B6F8P5"/>
<keyword evidence="1" id="KW-1133">Transmembrane helix</keyword>
<evidence type="ECO:0000313" key="2">
    <source>
        <dbReference type="EMBL" id="JAS46597.1"/>
    </source>
</evidence>
<evidence type="ECO:0000256" key="1">
    <source>
        <dbReference type="SAM" id="Phobius"/>
    </source>
</evidence>
<keyword evidence="1" id="KW-0472">Membrane</keyword>
<gene>
    <name evidence="2" type="ORF">g.7219</name>
</gene>